<protein>
    <recommendedName>
        <fullName evidence="2">DNA-directed DNA polymerase</fullName>
        <ecNumber evidence="2">2.7.7.7</ecNumber>
    </recommendedName>
</protein>
<proteinExistence type="inferred from homology"/>
<keyword evidence="4" id="KW-0548">Nucleotidyltransferase</keyword>
<name>A0A6S7GAE6_PARCT</name>
<evidence type="ECO:0000256" key="7">
    <source>
        <dbReference type="ARBA" id="ARBA00023125"/>
    </source>
</evidence>
<dbReference type="InterPro" id="IPR005312">
    <property type="entry name" value="DUF1759"/>
</dbReference>
<keyword evidence="9" id="KW-0175">Coiled coil</keyword>
<comment type="similarity">
    <text evidence="1">Belongs to the DNA polymerase type-B family.</text>
</comment>
<keyword evidence="7" id="KW-0238">DNA-binding</keyword>
<dbReference type="InterPro" id="IPR001878">
    <property type="entry name" value="Znf_CCHC"/>
</dbReference>
<dbReference type="Gene3D" id="3.90.1600.10">
    <property type="entry name" value="Palm domain of DNA polymerase"/>
    <property type="match status" value="1"/>
</dbReference>
<dbReference type="InterPro" id="IPR023211">
    <property type="entry name" value="DNA_pol_palm_dom_sf"/>
</dbReference>
<dbReference type="Pfam" id="PF03564">
    <property type="entry name" value="DUF1759"/>
    <property type="match status" value="1"/>
</dbReference>
<dbReference type="InterPro" id="IPR004868">
    <property type="entry name" value="DNA-dir_DNA_pol_B_mt/vir"/>
</dbReference>
<sequence>MESKLGELAGKFKALNFVVGNMDDILTAQEKEPLKRKEISISKKINAIYALQEEIKELKFIQKDSEENVRAWANDCETKLNEAKSKVENIKRVLVEIEEEEILAKREKDEANLLMAIDAETEKQLAIEKARLELKRVHKEAERQCELEHQDRILQQKMKFQKSSMEKSKEVKNIKLPKLAITKFGGKFSDWLPLWNTFEAEIDSVDLPSVSKFGYLKELLEPKVRVDIDGLPFTTEGYERAKNVLKSEYGKSSEIINAHIQNIMGLPVITGSSPAKVHEFYKTLSHNIQSLETLGKIERVNGTTRNVLDKLKGIKADLVRGEEGWQDWDLPRLVVALKKWKNVNPIENNYQDNNKSSPPKRFGPRSDFYHTKDGDRKKRVCVYCEDSSHLSKSCPKMSSVSAQKKFLAERRLCFNCAGAKHRASDCKSTLNCQLCNQKHHTSICTKEQQPLLTTTESSDIPLAYPVVVVNVEGVKCRALLDTGAGTLFPWVLKLLCQGYGEQCKWKTMHNLYQATVQKTEYLREHGFNVIEMWECEINRELGCNEDMRGYFNDYDITDPLEPCHEFYGGRTNATKLFHECKEGEEIRYTDFTSLSCADACALTLCTHSEGERSIRGTWCSVELEKAREKGYRIMQVHEVWHFPETSDKLFKDYVNTFLKIKQESSGYPGNCVTGEQKQRYVDEYLDVEGIQLDREKIEYNPGMRALAKLMLNSFWGKFAQRCNMTKVELVKDPRTYFDYLTSDEIKVLNARFVSDEMVEIHYEYNDNFVEPDAKTNVVIAAFTTAYARLKLYDVLDQLQERVLYYDTDSVIFVSRPGEPEPPLGPYLGQLTNELKEGYITTLVSRGPKNYCYKTSTGKVETKVRGITLNCSAQQKVNFDVIQSLVYLHARCNVTGKVTVDIPLKIIRNAREKNIETKRMKKDYKIVYDKRLIVDDYKTIPYGY</sequence>
<dbReference type="GO" id="GO:0003677">
    <property type="term" value="F:DNA binding"/>
    <property type="evidence" value="ECO:0007669"/>
    <property type="project" value="UniProtKB-KW"/>
</dbReference>
<dbReference type="GO" id="GO:0000166">
    <property type="term" value="F:nucleotide binding"/>
    <property type="evidence" value="ECO:0007669"/>
    <property type="project" value="InterPro"/>
</dbReference>
<evidence type="ECO:0000256" key="3">
    <source>
        <dbReference type="ARBA" id="ARBA00022679"/>
    </source>
</evidence>
<evidence type="ECO:0000313" key="11">
    <source>
        <dbReference type="EMBL" id="CAB3985177.1"/>
    </source>
</evidence>
<dbReference type="OrthoDB" id="3065915at2759"/>
<organism evidence="11 12">
    <name type="scientific">Paramuricea clavata</name>
    <name type="common">Red gorgonian</name>
    <name type="synonym">Violescent sea-whip</name>
    <dbReference type="NCBI Taxonomy" id="317549"/>
    <lineage>
        <taxon>Eukaryota</taxon>
        <taxon>Metazoa</taxon>
        <taxon>Cnidaria</taxon>
        <taxon>Anthozoa</taxon>
        <taxon>Octocorallia</taxon>
        <taxon>Malacalcyonacea</taxon>
        <taxon>Plexauridae</taxon>
        <taxon>Paramuricea</taxon>
    </lineage>
</organism>
<feature type="compositionally biased region" description="Polar residues" evidence="10">
    <location>
        <begin position="347"/>
        <end position="357"/>
    </location>
</feature>
<feature type="region of interest" description="Disordered" evidence="10">
    <location>
        <begin position="347"/>
        <end position="369"/>
    </location>
</feature>
<evidence type="ECO:0000256" key="1">
    <source>
        <dbReference type="ARBA" id="ARBA00005755"/>
    </source>
</evidence>
<accession>A0A6S7GAE6</accession>
<evidence type="ECO:0000256" key="10">
    <source>
        <dbReference type="SAM" id="MobiDB-lite"/>
    </source>
</evidence>
<dbReference type="PANTHER" id="PTHR33568:SF3">
    <property type="entry name" value="DNA-DIRECTED DNA POLYMERASE"/>
    <property type="match status" value="1"/>
</dbReference>
<dbReference type="Pfam" id="PF03175">
    <property type="entry name" value="DNA_pol_B_2"/>
    <property type="match status" value="1"/>
</dbReference>
<dbReference type="InterPro" id="IPR043502">
    <property type="entry name" value="DNA/RNA_pol_sf"/>
</dbReference>
<evidence type="ECO:0000256" key="6">
    <source>
        <dbReference type="ARBA" id="ARBA00022932"/>
    </source>
</evidence>
<dbReference type="Proteomes" id="UP001152795">
    <property type="component" value="Unassembled WGS sequence"/>
</dbReference>
<evidence type="ECO:0000256" key="8">
    <source>
        <dbReference type="ARBA" id="ARBA00049244"/>
    </source>
</evidence>
<dbReference type="GO" id="GO:0008270">
    <property type="term" value="F:zinc ion binding"/>
    <property type="evidence" value="ECO:0007669"/>
    <property type="project" value="InterPro"/>
</dbReference>
<dbReference type="SMART" id="SM00343">
    <property type="entry name" value="ZnF_C2HC"/>
    <property type="match status" value="2"/>
</dbReference>
<dbReference type="Gene3D" id="4.10.60.10">
    <property type="entry name" value="Zinc finger, CCHC-type"/>
    <property type="match status" value="1"/>
</dbReference>
<evidence type="ECO:0000313" key="12">
    <source>
        <dbReference type="Proteomes" id="UP001152795"/>
    </source>
</evidence>
<dbReference type="PANTHER" id="PTHR33568">
    <property type="entry name" value="DNA POLYMERASE"/>
    <property type="match status" value="1"/>
</dbReference>
<gene>
    <name evidence="11" type="ORF">PACLA_8A078608</name>
</gene>
<keyword evidence="12" id="KW-1185">Reference proteome</keyword>
<evidence type="ECO:0000256" key="4">
    <source>
        <dbReference type="ARBA" id="ARBA00022695"/>
    </source>
</evidence>
<dbReference type="EMBL" id="CACRXK020000838">
    <property type="protein sequence ID" value="CAB3985177.1"/>
    <property type="molecule type" value="Genomic_DNA"/>
</dbReference>
<dbReference type="GO" id="GO:0003887">
    <property type="term" value="F:DNA-directed DNA polymerase activity"/>
    <property type="evidence" value="ECO:0007669"/>
    <property type="project" value="UniProtKB-KW"/>
</dbReference>
<reference evidence="11" key="1">
    <citation type="submission" date="2020-04" db="EMBL/GenBank/DDBJ databases">
        <authorList>
            <person name="Alioto T."/>
            <person name="Alioto T."/>
            <person name="Gomez Garrido J."/>
        </authorList>
    </citation>
    <scope>NUCLEOTIDE SEQUENCE</scope>
    <source>
        <strain evidence="11">A484AB</strain>
    </source>
</reference>
<dbReference type="GO" id="GO:0006260">
    <property type="term" value="P:DNA replication"/>
    <property type="evidence" value="ECO:0007669"/>
    <property type="project" value="UniProtKB-KW"/>
</dbReference>
<keyword evidence="5" id="KW-0235">DNA replication</keyword>
<evidence type="ECO:0000256" key="2">
    <source>
        <dbReference type="ARBA" id="ARBA00012417"/>
    </source>
</evidence>
<keyword evidence="3" id="KW-0808">Transferase</keyword>
<comment type="caution">
    <text evidence="11">The sequence shown here is derived from an EMBL/GenBank/DDBJ whole genome shotgun (WGS) entry which is preliminary data.</text>
</comment>
<dbReference type="SUPFAM" id="SSF56672">
    <property type="entry name" value="DNA/RNA polymerases"/>
    <property type="match status" value="1"/>
</dbReference>
<keyword evidence="6" id="KW-0239">DNA-directed DNA polymerase</keyword>
<dbReference type="EC" id="2.7.7.7" evidence="2"/>
<feature type="coiled-coil region" evidence="9">
    <location>
        <begin position="73"/>
        <end position="147"/>
    </location>
</feature>
<evidence type="ECO:0000256" key="9">
    <source>
        <dbReference type="SAM" id="Coils"/>
    </source>
</evidence>
<dbReference type="AlphaFoldDB" id="A0A6S7GAE6"/>
<comment type="catalytic activity">
    <reaction evidence="8">
        <text>DNA(n) + a 2'-deoxyribonucleoside 5'-triphosphate = DNA(n+1) + diphosphate</text>
        <dbReference type="Rhea" id="RHEA:22508"/>
        <dbReference type="Rhea" id="RHEA-COMP:17339"/>
        <dbReference type="Rhea" id="RHEA-COMP:17340"/>
        <dbReference type="ChEBI" id="CHEBI:33019"/>
        <dbReference type="ChEBI" id="CHEBI:61560"/>
        <dbReference type="ChEBI" id="CHEBI:173112"/>
        <dbReference type="EC" id="2.7.7.7"/>
    </reaction>
</comment>
<evidence type="ECO:0000256" key="5">
    <source>
        <dbReference type="ARBA" id="ARBA00022705"/>
    </source>
</evidence>